<comment type="caution">
    <text evidence="4">The sequence shown here is derived from an EMBL/GenBank/DDBJ whole genome shotgun (WGS) entry which is preliminary data.</text>
</comment>
<gene>
    <name evidence="4" type="ORF">PIIN_06586</name>
</gene>
<dbReference type="InParanoid" id="G4TMU9"/>
<dbReference type="PANTHER" id="PTHR13166">
    <property type="entry name" value="PROTEIN C6ORF149"/>
    <property type="match status" value="1"/>
</dbReference>
<dbReference type="InterPro" id="IPR008011">
    <property type="entry name" value="Complex1_LYR_dom"/>
</dbReference>
<dbReference type="OMA" id="YTTDKLV"/>
<feature type="domain" description="Complex 1 LYR protein" evidence="3">
    <location>
        <begin position="12"/>
        <end position="65"/>
    </location>
</feature>
<dbReference type="InterPro" id="IPR051522">
    <property type="entry name" value="ISC_assembly_LYR"/>
</dbReference>
<dbReference type="STRING" id="1109443.G4TMU9"/>
<reference evidence="4 5" key="1">
    <citation type="journal article" date="2011" name="PLoS Pathog.">
        <title>Endophytic Life Strategies Decoded by Genome and Transcriptome Analyses of the Mutualistic Root Symbiont Piriformospora indica.</title>
        <authorList>
            <person name="Zuccaro A."/>
            <person name="Lahrmann U."/>
            <person name="Guldener U."/>
            <person name="Langen G."/>
            <person name="Pfiffi S."/>
            <person name="Biedenkopf D."/>
            <person name="Wong P."/>
            <person name="Samans B."/>
            <person name="Grimm C."/>
            <person name="Basiewicz M."/>
            <person name="Murat C."/>
            <person name="Martin F."/>
            <person name="Kogel K.H."/>
        </authorList>
    </citation>
    <scope>NUCLEOTIDE SEQUENCE [LARGE SCALE GENOMIC DNA]</scope>
    <source>
        <strain evidence="4 5">DSM 11827</strain>
    </source>
</reference>
<dbReference type="EMBL" id="CAFZ01000175">
    <property type="protein sequence ID" value="CCA72649.1"/>
    <property type="molecule type" value="Genomic_DNA"/>
</dbReference>
<dbReference type="HOGENOM" id="CLU_120076_2_1_1"/>
<dbReference type="FunCoup" id="G4TMU9">
    <property type="interactions" value="147"/>
</dbReference>
<proteinExistence type="inferred from homology"/>
<evidence type="ECO:0000256" key="2">
    <source>
        <dbReference type="SAM" id="MobiDB-lite"/>
    </source>
</evidence>
<dbReference type="CDD" id="cd20264">
    <property type="entry name" value="Complex1_LYR_LYRM4"/>
    <property type="match status" value="1"/>
</dbReference>
<dbReference type="eggNOG" id="KOG3801">
    <property type="taxonomic scope" value="Eukaryota"/>
</dbReference>
<feature type="compositionally biased region" description="Basic and acidic residues" evidence="2">
    <location>
        <begin position="94"/>
        <end position="104"/>
    </location>
</feature>
<evidence type="ECO:0000259" key="3">
    <source>
        <dbReference type="Pfam" id="PF05347"/>
    </source>
</evidence>
<dbReference type="Proteomes" id="UP000007148">
    <property type="component" value="Unassembled WGS sequence"/>
</dbReference>
<dbReference type="GO" id="GO:0016226">
    <property type="term" value="P:iron-sulfur cluster assembly"/>
    <property type="evidence" value="ECO:0007669"/>
    <property type="project" value="InterPro"/>
</dbReference>
<comment type="similarity">
    <text evidence="1">Belongs to the complex I LYR family.</text>
</comment>
<dbReference type="AlphaFoldDB" id="G4TMU9"/>
<dbReference type="GO" id="GO:0005739">
    <property type="term" value="C:mitochondrion"/>
    <property type="evidence" value="ECO:0007669"/>
    <property type="project" value="TreeGrafter"/>
</dbReference>
<dbReference type="Pfam" id="PF05347">
    <property type="entry name" value="Complex1_LYR"/>
    <property type="match status" value="1"/>
</dbReference>
<dbReference type="InterPro" id="IPR045297">
    <property type="entry name" value="Complex1_LYR_LYRM4"/>
</dbReference>
<accession>G4TMU9</accession>
<dbReference type="GO" id="GO:1990221">
    <property type="term" value="C:L-cysteine desulfurase complex"/>
    <property type="evidence" value="ECO:0007669"/>
    <property type="project" value="TreeGrafter"/>
</dbReference>
<evidence type="ECO:0000313" key="5">
    <source>
        <dbReference type="Proteomes" id="UP000007148"/>
    </source>
</evidence>
<keyword evidence="5" id="KW-1185">Reference proteome</keyword>
<dbReference type="PANTHER" id="PTHR13166:SF7">
    <property type="entry name" value="LYR MOTIF-CONTAINING PROTEIN 4"/>
    <property type="match status" value="1"/>
</dbReference>
<dbReference type="OrthoDB" id="275715at2759"/>
<organism evidence="4 5">
    <name type="scientific">Serendipita indica (strain DSM 11827)</name>
    <name type="common">Root endophyte fungus</name>
    <name type="synonym">Piriformospora indica</name>
    <dbReference type="NCBI Taxonomy" id="1109443"/>
    <lineage>
        <taxon>Eukaryota</taxon>
        <taxon>Fungi</taxon>
        <taxon>Dikarya</taxon>
        <taxon>Basidiomycota</taxon>
        <taxon>Agaricomycotina</taxon>
        <taxon>Agaricomycetes</taxon>
        <taxon>Sebacinales</taxon>
        <taxon>Serendipitaceae</taxon>
        <taxon>Serendipita</taxon>
    </lineage>
</organism>
<name>G4TMU9_SERID</name>
<evidence type="ECO:0000313" key="4">
    <source>
        <dbReference type="EMBL" id="CCA72649.1"/>
    </source>
</evidence>
<evidence type="ECO:0000256" key="1">
    <source>
        <dbReference type="ARBA" id="ARBA00009508"/>
    </source>
</evidence>
<sequence length="104" mass="11903">MSGPAREALNVLYANTLRTSQSFASYNFRNYFVRRTNDLFKAAQSEQDSTKLDAFIKEKKKELEVLKRAATINQMFGGRKLVVETEEDVSLSDKTPDKMERSDS</sequence>
<protein>
    <recommendedName>
        <fullName evidence="3">Complex 1 LYR protein domain-containing protein</fullName>
    </recommendedName>
</protein>
<feature type="region of interest" description="Disordered" evidence="2">
    <location>
        <begin position="85"/>
        <end position="104"/>
    </location>
</feature>